<reference evidence="8 9" key="1">
    <citation type="submission" date="2020-06" db="EMBL/GenBank/DDBJ databases">
        <title>The endosymbiont of the kinetoplastid Bodo saltans is a Paracaedibacter-like alpha-proteobacterium possessing a putative toxin-antitoxin system.</title>
        <authorList>
            <person name="Midha S."/>
            <person name="Rigden D.J."/>
            <person name="Siozios S."/>
            <person name="Hurst G.D.D."/>
            <person name="Jackson A.P."/>
        </authorList>
    </citation>
    <scope>NUCLEOTIDE SEQUENCE [LARGE SCALE GENOMIC DNA]</scope>
    <source>
        <strain evidence="8">Lake Konstanz</strain>
    </source>
</reference>
<evidence type="ECO:0000256" key="6">
    <source>
        <dbReference type="ARBA" id="ARBA00023316"/>
    </source>
</evidence>
<keyword evidence="4 7" id="KW-0472">Membrane</keyword>
<dbReference type="GO" id="GO:0009252">
    <property type="term" value="P:peptidoglycan biosynthetic process"/>
    <property type="evidence" value="ECO:0007669"/>
    <property type="project" value="UniProtKB-UniRule"/>
</dbReference>
<keyword evidence="7" id="KW-0997">Cell inner membrane</keyword>
<proteinExistence type="inferred from homology"/>
<dbReference type="Proteomes" id="UP000594001">
    <property type="component" value="Chromosome"/>
</dbReference>
<dbReference type="HAMAP" id="MF_02065">
    <property type="entry name" value="MltG"/>
    <property type="match status" value="1"/>
</dbReference>
<comment type="subcellular location">
    <subcellularLocation>
        <location evidence="7">Cell inner membrane</location>
        <topology evidence="7">Single-pass membrane protein</topology>
    </subcellularLocation>
</comment>
<dbReference type="InterPro" id="IPR003770">
    <property type="entry name" value="MLTG-like"/>
</dbReference>
<dbReference type="PANTHER" id="PTHR30518">
    <property type="entry name" value="ENDOLYTIC MUREIN TRANSGLYCOSYLASE"/>
    <property type="match status" value="1"/>
</dbReference>
<dbReference type="KEGG" id="pbal:CPBP_01073"/>
<keyword evidence="9" id="KW-1185">Reference proteome</keyword>
<keyword evidence="5 7" id="KW-0456">Lyase</keyword>
<dbReference type="PANTHER" id="PTHR30518:SF2">
    <property type="entry name" value="ENDOLYTIC MUREIN TRANSGLYCOSYLASE"/>
    <property type="match status" value="1"/>
</dbReference>
<organism evidence="8 9">
    <name type="scientific">Candidatus Bodocaedibacter vickermanii</name>
    <dbReference type="NCBI Taxonomy" id="2741701"/>
    <lineage>
        <taxon>Bacteria</taxon>
        <taxon>Pseudomonadati</taxon>
        <taxon>Pseudomonadota</taxon>
        <taxon>Alphaproteobacteria</taxon>
        <taxon>Holosporales</taxon>
        <taxon>Candidatus Paracaedibacteraceae</taxon>
        <taxon>Candidatus Bodocaedibacter</taxon>
    </lineage>
</organism>
<protein>
    <recommendedName>
        <fullName evidence="7">Endolytic murein transglycosylase</fullName>
        <ecNumber evidence="7">4.2.2.29</ecNumber>
    </recommendedName>
    <alternativeName>
        <fullName evidence="7">Peptidoglycan lytic transglycosylase</fullName>
    </alternativeName>
    <alternativeName>
        <fullName evidence="7">Peptidoglycan polymerization terminase</fullName>
    </alternativeName>
</protein>
<sequence length="339" mass="38300">MVKRILNSLKQSASLKWRSFYILPLVLIVCTFLLALISLVHIFTSPYNFIEKEINIPKHARTWDTLNKLYHEGILPHPIITISGALFINGSPKIMAGDYVFKAGASPQEMMTMLHKGWVLAHRLTFPEGWTAHEILTEINNDQRLSGTISGTISEGSVFPSTYYIHRNQDRNKLIQTMTKTMDKVTHELMQSNKNPFIKTSKDLIVFASMLEREAANPDELSKISGVFINRLNKGMRLQSDPTVIYGITLGKSSLGRPVNRQDLKVDSDYNTYTRSGLPKGPICCPGLAALEAAAHPATTNELYFVLEHDGKAHRFSITYKEHLEHIRRIRNALKVANE</sequence>
<dbReference type="GO" id="GO:0005886">
    <property type="term" value="C:plasma membrane"/>
    <property type="evidence" value="ECO:0007669"/>
    <property type="project" value="UniProtKB-SubCell"/>
</dbReference>
<feature type="site" description="Important for catalytic activity" evidence="7">
    <location>
        <position position="214"/>
    </location>
</feature>
<keyword evidence="2 7" id="KW-0812">Transmembrane</keyword>
<keyword evidence="3 7" id="KW-1133">Transmembrane helix</keyword>
<evidence type="ECO:0000256" key="4">
    <source>
        <dbReference type="ARBA" id="ARBA00023136"/>
    </source>
</evidence>
<dbReference type="GO" id="GO:0008932">
    <property type="term" value="F:lytic endotransglycosylase activity"/>
    <property type="evidence" value="ECO:0007669"/>
    <property type="project" value="UniProtKB-UniRule"/>
</dbReference>
<dbReference type="Gene3D" id="3.30.160.60">
    <property type="entry name" value="Classic Zinc Finger"/>
    <property type="match status" value="1"/>
</dbReference>
<evidence type="ECO:0000256" key="2">
    <source>
        <dbReference type="ARBA" id="ARBA00022692"/>
    </source>
</evidence>
<dbReference type="GO" id="GO:0071555">
    <property type="term" value="P:cell wall organization"/>
    <property type="evidence" value="ECO:0007669"/>
    <property type="project" value="UniProtKB-KW"/>
</dbReference>
<name>A0A7L9RUN2_9PROT</name>
<evidence type="ECO:0000256" key="3">
    <source>
        <dbReference type="ARBA" id="ARBA00022989"/>
    </source>
</evidence>
<evidence type="ECO:0000256" key="7">
    <source>
        <dbReference type="HAMAP-Rule" id="MF_02065"/>
    </source>
</evidence>
<dbReference type="EMBL" id="CP054719">
    <property type="protein sequence ID" value="QOL20284.1"/>
    <property type="molecule type" value="Genomic_DNA"/>
</dbReference>
<comment type="function">
    <text evidence="7">Functions as a peptidoglycan terminase that cleaves nascent peptidoglycan strands endolytically to terminate their elongation.</text>
</comment>
<keyword evidence="6 7" id="KW-0961">Cell wall biogenesis/degradation</keyword>
<comment type="similarity">
    <text evidence="7">Belongs to the transglycosylase MltG family.</text>
</comment>
<dbReference type="AlphaFoldDB" id="A0A7L9RUN2"/>
<evidence type="ECO:0000313" key="9">
    <source>
        <dbReference type="Proteomes" id="UP000594001"/>
    </source>
</evidence>
<evidence type="ECO:0000256" key="5">
    <source>
        <dbReference type="ARBA" id="ARBA00023239"/>
    </source>
</evidence>
<evidence type="ECO:0000256" key="1">
    <source>
        <dbReference type="ARBA" id="ARBA00022475"/>
    </source>
</evidence>
<dbReference type="EC" id="4.2.2.29" evidence="7"/>
<evidence type="ECO:0000313" key="8">
    <source>
        <dbReference type="EMBL" id="QOL20284.1"/>
    </source>
</evidence>
<comment type="catalytic activity">
    <reaction evidence="7">
        <text>a peptidoglycan chain = a peptidoglycan chain with N-acetyl-1,6-anhydromuramyl-[peptide] at the reducing end + a peptidoglycan chain with N-acetylglucosamine at the non-reducing end.</text>
        <dbReference type="EC" id="4.2.2.29"/>
    </reaction>
</comment>
<feature type="transmembrane region" description="Helical" evidence="7">
    <location>
        <begin position="20"/>
        <end position="43"/>
    </location>
</feature>
<dbReference type="Pfam" id="PF02618">
    <property type="entry name" value="YceG"/>
    <property type="match status" value="1"/>
</dbReference>
<dbReference type="RefSeq" id="WP_350331835.1">
    <property type="nucleotide sequence ID" value="NZ_CP054719.1"/>
</dbReference>
<gene>
    <name evidence="7 8" type="primary">mltG</name>
    <name evidence="8" type="ORF">CPBP_01073</name>
</gene>
<accession>A0A7L9RUN2</accession>
<dbReference type="NCBIfam" id="TIGR00247">
    <property type="entry name" value="endolytic transglycosylase MltG"/>
    <property type="match status" value="1"/>
</dbReference>
<dbReference type="Gene3D" id="3.30.1490.480">
    <property type="entry name" value="Endolytic murein transglycosylase"/>
    <property type="match status" value="1"/>
</dbReference>
<keyword evidence="1 7" id="KW-1003">Cell membrane</keyword>